<feature type="region of interest" description="Disordered" evidence="1">
    <location>
        <begin position="369"/>
        <end position="389"/>
    </location>
</feature>
<feature type="region of interest" description="Disordered" evidence="1">
    <location>
        <begin position="329"/>
        <end position="353"/>
    </location>
</feature>
<organism evidence="3 4">
    <name type="scientific">Trapa incisa</name>
    <dbReference type="NCBI Taxonomy" id="236973"/>
    <lineage>
        <taxon>Eukaryota</taxon>
        <taxon>Viridiplantae</taxon>
        <taxon>Streptophyta</taxon>
        <taxon>Embryophyta</taxon>
        <taxon>Tracheophyta</taxon>
        <taxon>Spermatophyta</taxon>
        <taxon>Magnoliopsida</taxon>
        <taxon>eudicotyledons</taxon>
        <taxon>Gunneridae</taxon>
        <taxon>Pentapetalae</taxon>
        <taxon>rosids</taxon>
        <taxon>malvids</taxon>
        <taxon>Myrtales</taxon>
        <taxon>Lythraceae</taxon>
        <taxon>Trapa</taxon>
    </lineage>
</organism>
<reference evidence="3 4" key="1">
    <citation type="journal article" date="2023" name="Hortic Res">
        <title>Pangenome of water caltrop reveals structural variations and asymmetric subgenome divergence after allopolyploidization.</title>
        <authorList>
            <person name="Zhang X."/>
            <person name="Chen Y."/>
            <person name="Wang L."/>
            <person name="Yuan Y."/>
            <person name="Fang M."/>
            <person name="Shi L."/>
            <person name="Lu R."/>
            <person name="Comes H.P."/>
            <person name="Ma Y."/>
            <person name="Chen Y."/>
            <person name="Huang G."/>
            <person name="Zhou Y."/>
            <person name="Zheng Z."/>
            <person name="Qiu Y."/>
        </authorList>
    </citation>
    <scope>NUCLEOTIDE SEQUENCE [LARGE SCALE GENOMIC DNA]</scope>
    <source>
        <tissue evidence="3">Roots</tissue>
    </source>
</reference>
<dbReference type="InterPro" id="IPR012870">
    <property type="entry name" value="DUF1666"/>
</dbReference>
<sequence length="786" mass="90305">MGAGELLLLGTDSNYFFGEVGGSLYGFMYGTMMRVVESLWVLLCNFFLCAFGSASNYIFRCVILRSSSSGDYLPREVNGEDEFVHFLFSICRILGAGHEKREGSEANERIFHFCDLQQETHETLKDAEPDGETWDGEKVLHHSFNSDDEDSGFLETSSSKYQFSFANNISGFVEEPKVLSFTVQEMFMDSVDSPKFSAFHFPKEAGISPEKAEDSVHETESADGSGAEHAIEAALEERGNFSDREIVENEEEISIKDWISSDTSAPKIDLGLGSLDSDDGFYANSEKIDSSNKPSISETDFKVESCTGNGFALGSFWDIDMGILEEVDEDSSSEESYKWDDDELAEAGDVPPLTEDRVQEALFSDEDEFWQEEKEQEEQGEAEFDDDEDLDSMSEHDEIIQQLKLDLKTARTGGLPTILEEEEESENELDTSPMNMADDLMKPLKITDKKIEHKDRVCEIQKVYKNYAERMRKLDVLNYQTMQAIGLLHLKGPLKSNATCRPSSTMIRSILSQSLVPVRIRRNKIDPAEKSLEALYVDLEMIYVGQVCLSWEILQWQYFKSWELLMLDTYQSRQYNCVASEIQLFQVLLHRFIENEPFQGPRIENYVKNRCVVRSFLQVPALRDDSFREKKARLGKEDAIPPAAMIKIMEESIRVFWEFVRSDKEEGDRNRIHRVCRKSHFNLLDSADLELLITTRDHLQKKERKLKDILRSGNCIVKRFQKRSRDKGDQMLLLVFAQVEVRLISRVLNMAKLTRDQVIWCHEKLDRLNFSSRKIHMEPSFLIFPC</sequence>
<feature type="transmembrane region" description="Helical" evidence="2">
    <location>
        <begin position="39"/>
        <end position="59"/>
    </location>
</feature>
<proteinExistence type="predicted"/>
<feature type="compositionally biased region" description="Basic and acidic residues" evidence="1">
    <location>
        <begin position="210"/>
        <end position="220"/>
    </location>
</feature>
<evidence type="ECO:0000256" key="1">
    <source>
        <dbReference type="SAM" id="MobiDB-lite"/>
    </source>
</evidence>
<evidence type="ECO:0000256" key="2">
    <source>
        <dbReference type="SAM" id="Phobius"/>
    </source>
</evidence>
<accession>A0AAN7L2R2</accession>
<dbReference type="Pfam" id="PF07891">
    <property type="entry name" value="DUF1666"/>
    <property type="match status" value="1"/>
</dbReference>
<keyword evidence="4" id="KW-1185">Reference proteome</keyword>
<dbReference type="PANTHER" id="PTHR46741">
    <property type="entry name" value="OS09G0413600 PROTEIN"/>
    <property type="match status" value="1"/>
</dbReference>
<dbReference type="AlphaFoldDB" id="A0AAN7L2R2"/>
<dbReference type="EMBL" id="JAXIOK010000002">
    <property type="protein sequence ID" value="KAK4777866.1"/>
    <property type="molecule type" value="Genomic_DNA"/>
</dbReference>
<keyword evidence="2" id="KW-0812">Transmembrane</keyword>
<feature type="transmembrane region" description="Helical" evidence="2">
    <location>
        <begin position="15"/>
        <end position="32"/>
    </location>
</feature>
<feature type="region of interest" description="Disordered" evidence="1">
    <location>
        <begin position="207"/>
        <end position="227"/>
    </location>
</feature>
<gene>
    <name evidence="3" type="ORF">SAY87_018053</name>
</gene>
<name>A0AAN7L2R2_9MYRT</name>
<dbReference type="PANTHER" id="PTHR46741:SF4">
    <property type="entry name" value="FINGER FYVE DOMAIN PROTEIN, PUTATIVE (DUF1666)-RELATED"/>
    <property type="match status" value="1"/>
</dbReference>
<dbReference type="Proteomes" id="UP001345219">
    <property type="component" value="Chromosome 14"/>
</dbReference>
<evidence type="ECO:0008006" key="5">
    <source>
        <dbReference type="Google" id="ProtNLM"/>
    </source>
</evidence>
<evidence type="ECO:0000313" key="4">
    <source>
        <dbReference type="Proteomes" id="UP001345219"/>
    </source>
</evidence>
<comment type="caution">
    <text evidence="3">The sequence shown here is derived from an EMBL/GenBank/DDBJ whole genome shotgun (WGS) entry which is preliminary data.</text>
</comment>
<keyword evidence="2" id="KW-1133">Transmembrane helix</keyword>
<keyword evidence="2" id="KW-0472">Membrane</keyword>
<evidence type="ECO:0000313" key="3">
    <source>
        <dbReference type="EMBL" id="KAK4777866.1"/>
    </source>
</evidence>
<protein>
    <recommendedName>
        <fullName evidence="5">Ribosomal protein L34Ae</fullName>
    </recommendedName>
</protein>